<feature type="transmembrane region" description="Helical" evidence="1">
    <location>
        <begin position="12"/>
        <end position="31"/>
    </location>
</feature>
<dbReference type="Proteomes" id="UP000023541">
    <property type="component" value="Unassembled WGS sequence"/>
</dbReference>
<dbReference type="EMBL" id="AQRA01000004">
    <property type="protein sequence ID" value="EZH73931.1"/>
    <property type="molecule type" value="Genomic_DNA"/>
</dbReference>
<organism evidence="2 3">
    <name type="scientific">Aquimarina atlantica</name>
    <dbReference type="NCBI Taxonomy" id="1317122"/>
    <lineage>
        <taxon>Bacteria</taxon>
        <taxon>Pseudomonadati</taxon>
        <taxon>Bacteroidota</taxon>
        <taxon>Flavobacteriia</taxon>
        <taxon>Flavobacteriales</taxon>
        <taxon>Flavobacteriaceae</taxon>
        <taxon>Aquimarina</taxon>
    </lineage>
</organism>
<keyword evidence="1" id="KW-0472">Membrane</keyword>
<keyword evidence="1" id="KW-0812">Transmembrane</keyword>
<sequence length="116" mass="12686">MKLRIITPTLHGVADYSAAVGLITLPILLNLGNSSGIAFWFSILTGLAVIVVSILTNYKLGIVRTIPYQGHLAIDLLVAITFMILPFLFDLKGIDGYYYWINAAVIFLVVSLSESK</sequence>
<dbReference type="AlphaFoldDB" id="A0A023BVA7"/>
<keyword evidence="1" id="KW-1133">Transmembrane helix</keyword>
<feature type="transmembrane region" description="Helical" evidence="1">
    <location>
        <begin position="97"/>
        <end position="113"/>
    </location>
</feature>
<evidence type="ECO:0000313" key="3">
    <source>
        <dbReference type="Proteomes" id="UP000023541"/>
    </source>
</evidence>
<name>A0A023BVA7_9FLAO</name>
<evidence type="ECO:0000256" key="1">
    <source>
        <dbReference type="SAM" id="Phobius"/>
    </source>
</evidence>
<feature type="transmembrane region" description="Helical" evidence="1">
    <location>
        <begin position="72"/>
        <end position="91"/>
    </location>
</feature>
<proteinExistence type="predicted"/>
<accession>A0A023BVA7</accession>
<dbReference type="RefSeq" id="WP_034241462.1">
    <property type="nucleotide sequence ID" value="NZ_AQRA01000004.1"/>
</dbReference>
<gene>
    <name evidence="2" type="ORF">ATO12_13695</name>
</gene>
<dbReference type="eggNOG" id="ENOG5032S5N">
    <property type="taxonomic scope" value="Bacteria"/>
</dbReference>
<comment type="caution">
    <text evidence="2">The sequence shown here is derived from an EMBL/GenBank/DDBJ whole genome shotgun (WGS) entry which is preliminary data.</text>
</comment>
<evidence type="ECO:0008006" key="4">
    <source>
        <dbReference type="Google" id="ProtNLM"/>
    </source>
</evidence>
<keyword evidence="3" id="KW-1185">Reference proteome</keyword>
<feature type="transmembrane region" description="Helical" evidence="1">
    <location>
        <begin position="37"/>
        <end position="60"/>
    </location>
</feature>
<reference evidence="2 3" key="1">
    <citation type="submission" date="2014-04" db="EMBL/GenBank/DDBJ databases">
        <title>Aquimarina sp. 22II-S11-z7 Genome Sequencing.</title>
        <authorList>
            <person name="Lai Q."/>
        </authorList>
    </citation>
    <scope>NUCLEOTIDE SEQUENCE [LARGE SCALE GENOMIC DNA]</scope>
    <source>
        <strain evidence="2 3">22II-S11-z7</strain>
    </source>
</reference>
<dbReference type="OrthoDB" id="129082at2"/>
<dbReference type="STRING" id="1317122.ATO12_13695"/>
<protein>
    <recommendedName>
        <fullName evidence="4">SPW repeat-containing protein</fullName>
    </recommendedName>
</protein>
<evidence type="ECO:0000313" key="2">
    <source>
        <dbReference type="EMBL" id="EZH73931.1"/>
    </source>
</evidence>